<feature type="compositionally biased region" description="Polar residues" evidence="1">
    <location>
        <begin position="1156"/>
        <end position="1174"/>
    </location>
</feature>
<feature type="compositionally biased region" description="Basic and acidic residues" evidence="1">
    <location>
        <begin position="1127"/>
        <end position="1137"/>
    </location>
</feature>
<feature type="compositionally biased region" description="Basic and acidic residues" evidence="1">
    <location>
        <begin position="490"/>
        <end position="502"/>
    </location>
</feature>
<evidence type="ECO:0000256" key="1">
    <source>
        <dbReference type="SAM" id="MobiDB-lite"/>
    </source>
</evidence>
<dbReference type="FunFam" id="3.40.225.10:FF:000009">
    <property type="entry name" value="Class II aldolase/adducin N-terminal"/>
    <property type="match status" value="1"/>
</dbReference>
<evidence type="ECO:0000313" key="4">
    <source>
        <dbReference type="Proteomes" id="UP001274830"/>
    </source>
</evidence>
<feature type="compositionally biased region" description="Polar residues" evidence="1">
    <location>
        <begin position="972"/>
        <end position="981"/>
    </location>
</feature>
<feature type="region of interest" description="Disordered" evidence="1">
    <location>
        <begin position="354"/>
        <end position="373"/>
    </location>
</feature>
<feature type="region of interest" description="Disordered" evidence="1">
    <location>
        <begin position="844"/>
        <end position="864"/>
    </location>
</feature>
<feature type="region of interest" description="Disordered" evidence="1">
    <location>
        <begin position="1112"/>
        <end position="1219"/>
    </location>
</feature>
<name>A0AAE0WM79_9PEZI</name>
<dbReference type="AlphaFoldDB" id="A0AAE0WM79"/>
<evidence type="ECO:0000313" key="3">
    <source>
        <dbReference type="EMBL" id="KAK3674251.1"/>
    </source>
</evidence>
<dbReference type="InterPro" id="IPR036409">
    <property type="entry name" value="Aldolase_II/adducin_N_sf"/>
</dbReference>
<reference evidence="3" key="1">
    <citation type="submission" date="2023-07" db="EMBL/GenBank/DDBJ databases">
        <title>Black Yeasts Isolated from many extreme environments.</title>
        <authorList>
            <person name="Coleine C."/>
            <person name="Stajich J.E."/>
            <person name="Selbmann L."/>
        </authorList>
    </citation>
    <scope>NUCLEOTIDE SEQUENCE</scope>
    <source>
        <strain evidence="3">CCFEE 5485</strain>
    </source>
</reference>
<protein>
    <recommendedName>
        <fullName evidence="2">Class II aldolase/adducin N-terminal domain-containing protein</fullName>
    </recommendedName>
</protein>
<evidence type="ECO:0000259" key="2">
    <source>
        <dbReference type="SMART" id="SM01007"/>
    </source>
</evidence>
<feature type="compositionally biased region" description="Basic and acidic residues" evidence="1">
    <location>
        <begin position="1012"/>
        <end position="1022"/>
    </location>
</feature>
<feature type="compositionally biased region" description="Polar residues" evidence="1">
    <location>
        <begin position="1002"/>
        <end position="1011"/>
    </location>
</feature>
<keyword evidence="4" id="KW-1185">Reference proteome</keyword>
<dbReference type="SMART" id="SM01007">
    <property type="entry name" value="Aldolase_II"/>
    <property type="match status" value="1"/>
</dbReference>
<feature type="compositionally biased region" description="Basic and acidic residues" evidence="1">
    <location>
        <begin position="583"/>
        <end position="621"/>
    </location>
</feature>
<feature type="compositionally biased region" description="Low complexity" evidence="1">
    <location>
        <begin position="1050"/>
        <end position="1059"/>
    </location>
</feature>
<feature type="region of interest" description="Disordered" evidence="1">
    <location>
        <begin position="922"/>
        <end position="1087"/>
    </location>
</feature>
<dbReference type="NCBIfam" id="NF004855">
    <property type="entry name" value="PRK06208.1"/>
    <property type="match status" value="1"/>
</dbReference>
<feature type="compositionally biased region" description="Polar residues" evidence="1">
    <location>
        <begin position="7"/>
        <end position="16"/>
    </location>
</feature>
<comment type="caution">
    <text evidence="3">The sequence shown here is derived from an EMBL/GenBank/DDBJ whole genome shotgun (WGS) entry which is preliminary data.</text>
</comment>
<feature type="region of interest" description="Disordered" evidence="1">
    <location>
        <begin position="1"/>
        <end position="20"/>
    </location>
</feature>
<gene>
    <name evidence="3" type="ORF">LTR78_005720</name>
</gene>
<feature type="compositionally biased region" description="Polar residues" evidence="1">
    <location>
        <begin position="632"/>
        <end position="647"/>
    </location>
</feature>
<dbReference type="Pfam" id="PF00596">
    <property type="entry name" value="Aldolase_II"/>
    <property type="match status" value="1"/>
</dbReference>
<dbReference type="PANTHER" id="PTHR10672">
    <property type="entry name" value="ADDUCIN"/>
    <property type="match status" value="1"/>
</dbReference>
<feature type="region of interest" description="Disordered" evidence="1">
    <location>
        <begin position="566"/>
        <end position="741"/>
    </location>
</feature>
<feature type="region of interest" description="Disordered" evidence="1">
    <location>
        <begin position="453"/>
        <end position="523"/>
    </location>
</feature>
<feature type="compositionally biased region" description="Polar residues" evidence="1">
    <location>
        <begin position="925"/>
        <end position="943"/>
    </location>
</feature>
<dbReference type="InterPro" id="IPR001303">
    <property type="entry name" value="Aldolase_II/adducin_N"/>
</dbReference>
<feature type="compositionally biased region" description="Low complexity" evidence="1">
    <location>
        <begin position="713"/>
        <end position="734"/>
    </location>
</feature>
<organism evidence="3 4">
    <name type="scientific">Recurvomyces mirabilis</name>
    <dbReference type="NCBI Taxonomy" id="574656"/>
    <lineage>
        <taxon>Eukaryota</taxon>
        <taxon>Fungi</taxon>
        <taxon>Dikarya</taxon>
        <taxon>Ascomycota</taxon>
        <taxon>Pezizomycotina</taxon>
        <taxon>Dothideomycetes</taxon>
        <taxon>Dothideomycetidae</taxon>
        <taxon>Mycosphaerellales</taxon>
        <taxon>Teratosphaeriaceae</taxon>
        <taxon>Recurvomyces</taxon>
    </lineage>
</organism>
<dbReference type="EMBL" id="JAUTXT010000020">
    <property type="protein sequence ID" value="KAK3674251.1"/>
    <property type="molecule type" value="Genomic_DNA"/>
</dbReference>
<feature type="domain" description="Class II aldolase/adducin N-terminal" evidence="2">
    <location>
        <begin position="72"/>
        <end position="255"/>
    </location>
</feature>
<dbReference type="InterPro" id="IPR051017">
    <property type="entry name" value="Aldolase-II_Adducin_sf"/>
</dbReference>
<accession>A0AAE0WM79</accession>
<feature type="compositionally biased region" description="Polar residues" evidence="1">
    <location>
        <begin position="503"/>
        <end position="516"/>
    </location>
</feature>
<dbReference type="Proteomes" id="UP001274830">
    <property type="component" value="Unassembled WGS sequence"/>
</dbReference>
<sequence>MAPSAIETVTQPTDQLTGDERAQQLRKTTGDRPLDRFVYGAHPISGNQIDAVKQVRIPTFTNPLDEREFRKLHAAACIRWLGQNGYNNEGAGGHITVRDPIKPDHFWINPFCKSFRYIRPDDLCLVDEEGIVQPEGNMHAINPAGFAIHSAVHAARPDVIAAVHCHSLPTKAFSALGCKLEPINQDACRFYEDHAVYEDFGGIVLAHEEGRRIATALGNKKAAILQNHGILTVAKSVDAATYLFGAMDRCIEAQLLADAAAGGRGTKTIKIPHEEAVYTRRVYTDEMEYNMFQSCFEDVVRESKGELSMLSGGERNGFISQYHGTSLTSFATPVPPAGRQHHCLGFGEVGEANHDQQGGRLSESQHARDFESTPCPRCVTIDQSISQLGRVMHDISRAPRNLDDHFPAAKLSASAGRRFNDRHDTHDRYTTSLTRQQRQEPASAFYQRAGLAHDYSRPSSSSGSAHTLRRTPQLDDLRPSRVRSRSVESPVRELDESPDCSRQKSPSFTGTSQRRATSAFWASQPPHPALRISRRTHAAVQYVIEEFLRQPNNFTPVLEEENAQMSDLGGGRASNGGPQAIRTPRDVMRDRNAREAKRQEEQKAEEARRAEERRRSAERRAATVPGAAPRFSQASSQYTPDMSTQQGGFDGPSDKRGGGNRVSGADVLGEPVSRTQEYAQPRTRSSSGIAQPTAPSSGARRTTQAQNTPRQPSGSATQPGASSQAGASSAASGQREPASSFPHAFERWETLSSHWEGLTSYWMHKLESNTEEIRNTIPNASTLNRQITDLSAAGANLFHAVVELQRLRASSERKFQRWFFETRSDTERQQETHAQMDRQLKLERSAREEASAQRAKAEQAADSAKLEVVEARRELMISKEEARRAWEELGRRNQDALDLADHLKNGRVAVVGGVQVVPYFGGPSRTGSASQRPTTRDGPQQYGSIAGASSGGPAGFASPGEEAEYYRDRPSPTDTDPFTEQHQSRPRVSESEKLSHGGASYLPQSTGAETSLSRREVLDDQRTPQPPASASSPDAQRFYQHGPTETFLHSPPGSSSGGPVATIRPPTQRREDVRSEGSYVETISEGDTEYAIDAAGNIQHDEQGRPVVFRRRLQSQGEESEDAYDEDAIRHEREHAARYGQTYVPTGQDMPEAPSVPTTSAQAVATYTPTTGAPSSGPDYEGSGYGGWDAVQTTRHHHPTRLSDVLEEDEDRSSRHTGH</sequence>
<dbReference type="GO" id="GO:0005856">
    <property type="term" value="C:cytoskeleton"/>
    <property type="evidence" value="ECO:0007669"/>
    <property type="project" value="TreeGrafter"/>
</dbReference>
<dbReference type="PANTHER" id="PTHR10672:SF39">
    <property type="entry name" value="CLASS II ALDOLASE_ADDUCIN N-TERMINAL DOMAIN-CONTAINING PROTEIN"/>
    <property type="match status" value="1"/>
</dbReference>
<dbReference type="GO" id="GO:0051015">
    <property type="term" value="F:actin filament binding"/>
    <property type="evidence" value="ECO:0007669"/>
    <property type="project" value="TreeGrafter"/>
</dbReference>
<dbReference type="SUPFAM" id="SSF53639">
    <property type="entry name" value="AraD/HMP-PK domain-like"/>
    <property type="match status" value="1"/>
</dbReference>
<proteinExistence type="predicted"/>
<feature type="compositionally biased region" description="Polar residues" evidence="1">
    <location>
        <begin position="673"/>
        <end position="712"/>
    </location>
</feature>
<dbReference type="Gene3D" id="3.40.225.10">
    <property type="entry name" value="Class II aldolase/adducin N-terminal domain"/>
    <property type="match status" value="1"/>
</dbReference>